<evidence type="ECO:0000256" key="1">
    <source>
        <dbReference type="SAM" id="MobiDB-lite"/>
    </source>
</evidence>
<dbReference type="KEGG" id="pic:PICST_67827"/>
<dbReference type="Proteomes" id="UP000002258">
    <property type="component" value="Chromosome 5"/>
</dbReference>
<feature type="region of interest" description="Disordered" evidence="1">
    <location>
        <begin position="1"/>
        <end position="76"/>
    </location>
</feature>
<dbReference type="EMBL" id="CP000499">
    <property type="protein sequence ID" value="ABN67107.1"/>
    <property type="molecule type" value="Genomic_DNA"/>
</dbReference>
<dbReference type="OMA" id="DPIAHEH"/>
<evidence type="ECO:0000313" key="3">
    <source>
        <dbReference type="Proteomes" id="UP000002258"/>
    </source>
</evidence>
<organism evidence="2 3">
    <name type="scientific">Scheffersomyces stipitis (strain ATCC 58785 / CBS 6054 / NBRC 10063 / NRRL Y-11545)</name>
    <name type="common">Yeast</name>
    <name type="synonym">Pichia stipitis</name>
    <dbReference type="NCBI Taxonomy" id="322104"/>
    <lineage>
        <taxon>Eukaryota</taxon>
        <taxon>Fungi</taxon>
        <taxon>Dikarya</taxon>
        <taxon>Ascomycota</taxon>
        <taxon>Saccharomycotina</taxon>
        <taxon>Pichiomycetes</taxon>
        <taxon>Debaryomycetaceae</taxon>
        <taxon>Scheffersomyces</taxon>
    </lineage>
</organism>
<name>A3LVE7_PICST</name>
<gene>
    <name evidence="2" type="ORF">PICST_67827</name>
</gene>
<dbReference type="AlphaFoldDB" id="A3LVE7"/>
<proteinExistence type="predicted"/>
<dbReference type="eggNOG" id="ENOG502S7AZ">
    <property type="taxonomic scope" value="Eukaryota"/>
</dbReference>
<keyword evidence="3" id="KW-1185">Reference proteome</keyword>
<dbReference type="OrthoDB" id="4025976at2759"/>
<dbReference type="HOGENOM" id="CLU_2159342_0_0_1"/>
<feature type="compositionally biased region" description="Low complexity" evidence="1">
    <location>
        <begin position="43"/>
        <end position="52"/>
    </location>
</feature>
<dbReference type="GeneID" id="4839481"/>
<dbReference type="STRING" id="322104.A3LVE7"/>
<sequence>MSGKEDYAPPTGAPPNWSNNNQGYVPQAQPSYNNQQQDRGYHQQGYQQQGYGAPPPQQGYGGYQQGYGAPPPQQGYYQQQQQPILFIIYHSDLYFVLFCHDDPIAHEHFNI</sequence>
<accession>A3LVE7</accession>
<reference evidence="2 3" key="1">
    <citation type="journal article" date="2007" name="Nat. Biotechnol.">
        <title>Genome sequence of the lignocellulose-bioconverting and xylose-fermenting yeast Pichia stipitis.</title>
        <authorList>
            <person name="Jeffries T.W."/>
            <person name="Grigoriev I.V."/>
            <person name="Grimwood J."/>
            <person name="Laplaza J.M."/>
            <person name="Aerts A."/>
            <person name="Salamov A."/>
            <person name="Schmutz J."/>
            <person name="Lindquist E."/>
            <person name="Dehal P."/>
            <person name="Shapiro H."/>
            <person name="Jin Y.S."/>
            <person name="Passoth V."/>
            <person name="Richardson P.M."/>
        </authorList>
    </citation>
    <scope>NUCLEOTIDE SEQUENCE [LARGE SCALE GENOMIC DNA]</scope>
    <source>
        <strain evidence="3">ATCC 58785 / CBS 6054 / NBRC 10063 / NRRL Y-11545</strain>
    </source>
</reference>
<dbReference type="InParanoid" id="A3LVE7"/>
<feature type="compositionally biased region" description="Polar residues" evidence="1">
    <location>
        <begin position="16"/>
        <end position="38"/>
    </location>
</feature>
<protein>
    <submittedName>
        <fullName evidence="2">Uncharacterized protein</fullName>
    </submittedName>
</protein>
<dbReference type="RefSeq" id="XP_001385136.1">
    <property type="nucleotide sequence ID" value="XM_001385099.1"/>
</dbReference>
<evidence type="ECO:0000313" key="2">
    <source>
        <dbReference type="EMBL" id="ABN67107.1"/>
    </source>
</evidence>